<comment type="caution">
    <text evidence="3">The sequence shown here is derived from an EMBL/GenBank/DDBJ whole genome shotgun (WGS) entry which is preliminary data.</text>
</comment>
<feature type="domain" description="SWIM-type" evidence="2">
    <location>
        <begin position="323"/>
        <end position="356"/>
    </location>
</feature>
<evidence type="ECO:0000313" key="3">
    <source>
        <dbReference type="EMBL" id="KAK6984344.1"/>
    </source>
</evidence>
<sequence>MPLGFLLERLLTQLLTHFKDVWKLDPRFTLTDKDRIEINACLKVFPGAKHQLSCTEFEFIDKNFRSDWTIEGDKPGMWFNTYWLINLTYRQDTFVATERLPQLSIRLRGVPMSGTPRAPEQMPQPSLTIRLAGTVRSVVPRSEYQPPLDSAPASAQEEDLDLDEQMLDEFLESLGAGSADDRDEEDGPDWLFEEGEKRASDPHNFCQHPIFPTVDGARSATQIRRDAVFEMFWGYFWTSWYCPAVWKLWARSASERLSRWRTTMTVENFWKQLKHDFLHSIARPRLDLLIWVLITRVTPAYLLRVHILADNYRGHSQNAEEVYITSVERWTCTCKAQAFNALHLCKHLVQAVPTPPTKFWTEFIDVVPFPLYRHQALTTSQTASTDLEDPGSITDGDDHRTSFALSQSCERTTTLLGKRLRDSDVSMSTQSTPTAPPVPVLPPVAAFNLVSEEVLDEQSAHLEKLASDLEEAARMIRSQIPHRNALWMASLTRRNVGSDVSALVGDIRRFERTSRSQETTWPENNSGEEVRRVANTMGYQIRN</sequence>
<evidence type="ECO:0000259" key="2">
    <source>
        <dbReference type="PROSITE" id="PS50966"/>
    </source>
</evidence>
<dbReference type="EMBL" id="JAWWNJ010000139">
    <property type="protein sequence ID" value="KAK6984344.1"/>
    <property type="molecule type" value="Genomic_DNA"/>
</dbReference>
<organism evidence="3 4">
    <name type="scientific">Favolaschia claudopus</name>
    <dbReference type="NCBI Taxonomy" id="2862362"/>
    <lineage>
        <taxon>Eukaryota</taxon>
        <taxon>Fungi</taxon>
        <taxon>Dikarya</taxon>
        <taxon>Basidiomycota</taxon>
        <taxon>Agaricomycotina</taxon>
        <taxon>Agaricomycetes</taxon>
        <taxon>Agaricomycetidae</taxon>
        <taxon>Agaricales</taxon>
        <taxon>Marasmiineae</taxon>
        <taxon>Mycenaceae</taxon>
        <taxon>Favolaschia</taxon>
    </lineage>
</organism>
<accession>A0AAV9ZJG6</accession>
<evidence type="ECO:0000256" key="1">
    <source>
        <dbReference type="PROSITE-ProRule" id="PRU00325"/>
    </source>
</evidence>
<name>A0AAV9ZJG6_9AGAR</name>
<dbReference type="Proteomes" id="UP001362999">
    <property type="component" value="Unassembled WGS sequence"/>
</dbReference>
<proteinExistence type="predicted"/>
<keyword evidence="1" id="KW-0862">Zinc</keyword>
<gene>
    <name evidence="3" type="ORF">R3P38DRAFT_3332875</name>
</gene>
<dbReference type="PROSITE" id="PS50966">
    <property type="entry name" value="ZF_SWIM"/>
    <property type="match status" value="1"/>
</dbReference>
<keyword evidence="1" id="KW-0479">Metal-binding</keyword>
<evidence type="ECO:0000313" key="4">
    <source>
        <dbReference type="Proteomes" id="UP001362999"/>
    </source>
</evidence>
<dbReference type="InterPro" id="IPR007527">
    <property type="entry name" value="Znf_SWIM"/>
</dbReference>
<dbReference type="AlphaFoldDB" id="A0AAV9ZJG6"/>
<reference evidence="3 4" key="1">
    <citation type="journal article" date="2024" name="J Genomics">
        <title>Draft genome sequencing and assembly of Favolaschia claudopus CIRM-BRFM 2984 isolated from oak limbs.</title>
        <authorList>
            <person name="Navarro D."/>
            <person name="Drula E."/>
            <person name="Chaduli D."/>
            <person name="Cazenave R."/>
            <person name="Ahrendt S."/>
            <person name="Wang J."/>
            <person name="Lipzen A."/>
            <person name="Daum C."/>
            <person name="Barry K."/>
            <person name="Grigoriev I.V."/>
            <person name="Favel A."/>
            <person name="Rosso M.N."/>
            <person name="Martin F."/>
        </authorList>
    </citation>
    <scope>NUCLEOTIDE SEQUENCE [LARGE SCALE GENOMIC DNA]</scope>
    <source>
        <strain evidence="3 4">CIRM-BRFM 2984</strain>
    </source>
</reference>
<keyword evidence="1" id="KW-0863">Zinc-finger</keyword>
<protein>
    <recommendedName>
        <fullName evidence="2">SWIM-type domain-containing protein</fullName>
    </recommendedName>
</protein>
<dbReference type="GO" id="GO:0008270">
    <property type="term" value="F:zinc ion binding"/>
    <property type="evidence" value="ECO:0007669"/>
    <property type="project" value="UniProtKB-KW"/>
</dbReference>
<keyword evidence="4" id="KW-1185">Reference proteome</keyword>